<dbReference type="SUPFAM" id="SSF57850">
    <property type="entry name" value="RING/U-box"/>
    <property type="match status" value="1"/>
</dbReference>
<name>A0A8B8CT64_CRAVI</name>
<keyword evidence="3" id="KW-0862">Zinc</keyword>
<keyword evidence="6" id="KW-1185">Reference proteome</keyword>
<dbReference type="Gene3D" id="3.30.160.60">
    <property type="entry name" value="Classic Zinc Finger"/>
    <property type="match status" value="1"/>
</dbReference>
<dbReference type="GeneID" id="111121407"/>
<dbReference type="InterPro" id="IPR013083">
    <property type="entry name" value="Znf_RING/FYVE/PHD"/>
</dbReference>
<dbReference type="GO" id="GO:0005654">
    <property type="term" value="C:nucleoplasm"/>
    <property type="evidence" value="ECO:0007669"/>
    <property type="project" value="TreeGrafter"/>
</dbReference>
<evidence type="ECO:0000259" key="5">
    <source>
        <dbReference type="PROSITE" id="PS50089"/>
    </source>
</evidence>
<accession>A0A8B8CT64</accession>
<dbReference type="InterPro" id="IPR017907">
    <property type="entry name" value="Znf_RING_CS"/>
</dbReference>
<dbReference type="InterPro" id="IPR018957">
    <property type="entry name" value="Znf_C3HC4_RING-type"/>
</dbReference>
<dbReference type="GO" id="GO:0061630">
    <property type="term" value="F:ubiquitin protein ligase activity"/>
    <property type="evidence" value="ECO:0007669"/>
    <property type="project" value="TreeGrafter"/>
</dbReference>
<evidence type="ECO:0000313" key="7">
    <source>
        <dbReference type="RefSeq" id="XP_022318394.1"/>
    </source>
</evidence>
<dbReference type="Pfam" id="PF00097">
    <property type="entry name" value="zf-C3HC4"/>
    <property type="match status" value="1"/>
</dbReference>
<reference evidence="7" key="1">
    <citation type="submission" date="2025-08" db="UniProtKB">
        <authorList>
            <consortium name="RefSeq"/>
        </authorList>
    </citation>
    <scope>IDENTIFICATION</scope>
    <source>
        <tissue evidence="7">Whole sample</tissue>
    </source>
</reference>
<dbReference type="GO" id="GO:0008270">
    <property type="term" value="F:zinc ion binding"/>
    <property type="evidence" value="ECO:0007669"/>
    <property type="project" value="UniProtKB-KW"/>
</dbReference>
<dbReference type="OrthoDB" id="10066958at2759"/>
<evidence type="ECO:0000256" key="2">
    <source>
        <dbReference type="ARBA" id="ARBA00022771"/>
    </source>
</evidence>
<dbReference type="SMART" id="SM00184">
    <property type="entry name" value="RING"/>
    <property type="match status" value="1"/>
</dbReference>
<feature type="domain" description="RING-type" evidence="5">
    <location>
        <begin position="21"/>
        <end position="70"/>
    </location>
</feature>
<dbReference type="KEGG" id="cvn:111121407"/>
<dbReference type="PANTHER" id="PTHR25462">
    <property type="entry name" value="BONUS, ISOFORM C-RELATED"/>
    <property type="match status" value="1"/>
</dbReference>
<dbReference type="SUPFAM" id="SSF57845">
    <property type="entry name" value="B-box zinc-binding domain"/>
    <property type="match status" value="1"/>
</dbReference>
<evidence type="ECO:0000256" key="4">
    <source>
        <dbReference type="PROSITE-ProRule" id="PRU00175"/>
    </source>
</evidence>
<dbReference type="PANTHER" id="PTHR25462:SF305">
    <property type="entry name" value="RING-TYPE DOMAIN-CONTAINING PROTEIN"/>
    <property type="match status" value="1"/>
</dbReference>
<dbReference type="AlphaFoldDB" id="A0A8B8CT64"/>
<keyword evidence="1" id="KW-0479">Metal-binding</keyword>
<dbReference type="PROSITE" id="PS00518">
    <property type="entry name" value="ZF_RING_1"/>
    <property type="match status" value="1"/>
</dbReference>
<sequence length="674" mass="77088">MDDCGNRTTKLSDTSKDLFRCPICLEEIRNPKYLPCFHTFCGTCIETYISSTATCKDSESVRAIECPICRKRIEAPKKHISNEEWSSALPQNRLVANVCLNSKNVEHELCKFCQRKGKTVPGRHWCKVCMETICDGCKDFHKFVPILQNHKICDMTDSGEWRNGVEVEEICAEHDGEVINAFCYNHQELCCIICLIKHHRTCLSVKILEDIATEKEENHVTTILSLLSKMEKSLENMQLNNQIKISHLISKKDAICFDSEKKIEEVKKKLDDAHEQWVKQFEQTHLDSVGNIEIVSDELKRFSTTLCETRILLQSLLANGSSKQLFITKHKQLAQMTDHMSRMKSLDIWNLPEDYSQPHCDFLSQILNESKLKDVNLSRLPSGMIETILQMAPVAITKNEITRRRREMSKKDWMKVEFSKTSEIPLPYDVHYGLFVHDTKIVLPFNDPSSLKVFDISTATGKCVHTENCESRTYDLCHARGTTTLEEIFVSFNEFVIFYRINIDAKDAAIFTKLLTIHLKEPMTAISCGPAAIFSASETKAFICTHDFTIKHTSEFSREEAYVPFVSSSMTSDLHCFLSKRRVVVANSSNEHIFRSDRLNGYPKGLTFDLHDNVLVCIESNILKQVRHGGKESRDIELAGIGSTYNVVLHPTGENMLVMDYTGRKEKCCVYQIL</sequence>
<evidence type="ECO:0000256" key="3">
    <source>
        <dbReference type="ARBA" id="ARBA00022833"/>
    </source>
</evidence>
<dbReference type="InterPro" id="IPR047153">
    <property type="entry name" value="TRIM45/56/19-like"/>
</dbReference>
<protein>
    <submittedName>
        <fullName evidence="7">Uncharacterized protein LOC111121407</fullName>
    </submittedName>
</protein>
<evidence type="ECO:0000256" key="1">
    <source>
        <dbReference type="ARBA" id="ARBA00022723"/>
    </source>
</evidence>
<gene>
    <name evidence="7" type="primary">LOC111121407</name>
</gene>
<dbReference type="Proteomes" id="UP000694844">
    <property type="component" value="Chromosome 2"/>
</dbReference>
<keyword evidence="2 4" id="KW-0863">Zinc-finger</keyword>
<evidence type="ECO:0000313" key="6">
    <source>
        <dbReference type="Proteomes" id="UP000694844"/>
    </source>
</evidence>
<dbReference type="InterPro" id="IPR001841">
    <property type="entry name" value="Znf_RING"/>
</dbReference>
<dbReference type="Gene3D" id="3.30.40.10">
    <property type="entry name" value="Zinc/RING finger domain, C3HC4 (zinc finger)"/>
    <property type="match status" value="1"/>
</dbReference>
<dbReference type="RefSeq" id="XP_022318394.1">
    <property type="nucleotide sequence ID" value="XM_022462686.1"/>
</dbReference>
<organism evidence="6 7">
    <name type="scientific">Crassostrea virginica</name>
    <name type="common">Eastern oyster</name>
    <dbReference type="NCBI Taxonomy" id="6565"/>
    <lineage>
        <taxon>Eukaryota</taxon>
        <taxon>Metazoa</taxon>
        <taxon>Spiralia</taxon>
        <taxon>Lophotrochozoa</taxon>
        <taxon>Mollusca</taxon>
        <taxon>Bivalvia</taxon>
        <taxon>Autobranchia</taxon>
        <taxon>Pteriomorphia</taxon>
        <taxon>Ostreida</taxon>
        <taxon>Ostreoidea</taxon>
        <taxon>Ostreidae</taxon>
        <taxon>Crassostrea</taxon>
    </lineage>
</organism>
<dbReference type="PROSITE" id="PS50089">
    <property type="entry name" value="ZF_RING_2"/>
    <property type="match status" value="1"/>
</dbReference>
<proteinExistence type="predicted"/>